<dbReference type="PROSITE" id="PS51819">
    <property type="entry name" value="VOC"/>
    <property type="match status" value="1"/>
</dbReference>
<dbReference type="KEGG" id="ehx:EMIHUDRAFT_227111"/>
<dbReference type="SUPFAM" id="SSF54593">
    <property type="entry name" value="Glyoxalase/Bleomycin resistance protein/Dihydroxybiphenyl dioxygenase"/>
    <property type="match status" value="1"/>
</dbReference>
<reference evidence="3" key="2">
    <citation type="submission" date="2024-10" db="UniProtKB">
        <authorList>
            <consortium name="EnsemblProtists"/>
        </authorList>
    </citation>
    <scope>IDENTIFICATION</scope>
</reference>
<reference evidence="4" key="1">
    <citation type="journal article" date="2013" name="Nature">
        <title>Pan genome of the phytoplankton Emiliania underpins its global distribution.</title>
        <authorList>
            <person name="Read B.A."/>
            <person name="Kegel J."/>
            <person name="Klute M.J."/>
            <person name="Kuo A."/>
            <person name="Lefebvre S.C."/>
            <person name="Maumus F."/>
            <person name="Mayer C."/>
            <person name="Miller J."/>
            <person name="Monier A."/>
            <person name="Salamov A."/>
            <person name="Young J."/>
            <person name="Aguilar M."/>
            <person name="Claverie J.M."/>
            <person name="Frickenhaus S."/>
            <person name="Gonzalez K."/>
            <person name="Herman E.K."/>
            <person name="Lin Y.C."/>
            <person name="Napier J."/>
            <person name="Ogata H."/>
            <person name="Sarno A.F."/>
            <person name="Shmutz J."/>
            <person name="Schroeder D."/>
            <person name="de Vargas C."/>
            <person name="Verret F."/>
            <person name="von Dassow P."/>
            <person name="Valentin K."/>
            <person name="Van de Peer Y."/>
            <person name="Wheeler G."/>
            <person name="Dacks J.B."/>
            <person name="Delwiche C.F."/>
            <person name="Dyhrman S.T."/>
            <person name="Glockner G."/>
            <person name="John U."/>
            <person name="Richards T."/>
            <person name="Worden A.Z."/>
            <person name="Zhang X."/>
            <person name="Grigoriev I.V."/>
            <person name="Allen A.E."/>
            <person name="Bidle K."/>
            <person name="Borodovsky M."/>
            <person name="Bowler C."/>
            <person name="Brownlee C."/>
            <person name="Cock J.M."/>
            <person name="Elias M."/>
            <person name="Gladyshev V.N."/>
            <person name="Groth M."/>
            <person name="Guda C."/>
            <person name="Hadaegh A."/>
            <person name="Iglesias-Rodriguez M.D."/>
            <person name="Jenkins J."/>
            <person name="Jones B.M."/>
            <person name="Lawson T."/>
            <person name="Leese F."/>
            <person name="Lindquist E."/>
            <person name="Lobanov A."/>
            <person name="Lomsadze A."/>
            <person name="Malik S.B."/>
            <person name="Marsh M.E."/>
            <person name="Mackinder L."/>
            <person name="Mock T."/>
            <person name="Mueller-Roeber B."/>
            <person name="Pagarete A."/>
            <person name="Parker M."/>
            <person name="Probert I."/>
            <person name="Quesneville H."/>
            <person name="Raines C."/>
            <person name="Rensing S.A."/>
            <person name="Riano-Pachon D.M."/>
            <person name="Richier S."/>
            <person name="Rokitta S."/>
            <person name="Shiraiwa Y."/>
            <person name="Soanes D.M."/>
            <person name="van der Giezen M."/>
            <person name="Wahlund T.M."/>
            <person name="Williams B."/>
            <person name="Wilson W."/>
            <person name="Wolfe G."/>
            <person name="Wurch L.L."/>
        </authorList>
    </citation>
    <scope>NUCLEOTIDE SEQUENCE</scope>
</reference>
<dbReference type="Gene3D" id="3.10.180.10">
    <property type="entry name" value="2,3-Dihydroxybiphenyl 1,2-Dioxygenase, domain 1"/>
    <property type="match status" value="1"/>
</dbReference>
<sequence>MKPGSLWQTINAVTLATSSINASIAYYQKLGLQLEWYSPDFATVSPHGSGKDSMFVNLFLAPTAQPRSTWNGWGRAVFYVSDVDAVYGLALRNGLTPEHAPRDADWGERYFHILDPSGHELAIATPIGHRQAMRATTRSPDARAELPSSGGAAEPRRPIPEEARLGSASGAAARISRESGSRPPRILIAYHTWADAVLLGAPLHCGSAKNRKLTPPHKGSCG</sequence>
<dbReference type="InterPro" id="IPR004360">
    <property type="entry name" value="Glyas_Fos-R_dOase_dom"/>
</dbReference>
<keyword evidence="4" id="KW-1185">Reference proteome</keyword>
<dbReference type="Proteomes" id="UP000013827">
    <property type="component" value="Unassembled WGS sequence"/>
</dbReference>
<evidence type="ECO:0000256" key="1">
    <source>
        <dbReference type="SAM" id="MobiDB-lite"/>
    </source>
</evidence>
<dbReference type="GeneID" id="17281240"/>
<dbReference type="AlphaFoldDB" id="A0A0D3KJN4"/>
<dbReference type="InterPro" id="IPR037523">
    <property type="entry name" value="VOC_core"/>
</dbReference>
<dbReference type="RefSeq" id="XP_005788398.1">
    <property type="nucleotide sequence ID" value="XM_005788341.1"/>
</dbReference>
<feature type="compositionally biased region" description="Basic and acidic residues" evidence="1">
    <location>
        <begin position="154"/>
        <end position="164"/>
    </location>
</feature>
<organism evidence="3 4">
    <name type="scientific">Emiliania huxleyi (strain CCMP1516)</name>
    <dbReference type="NCBI Taxonomy" id="280463"/>
    <lineage>
        <taxon>Eukaryota</taxon>
        <taxon>Haptista</taxon>
        <taxon>Haptophyta</taxon>
        <taxon>Prymnesiophyceae</taxon>
        <taxon>Isochrysidales</taxon>
        <taxon>Noelaerhabdaceae</taxon>
        <taxon>Emiliania</taxon>
    </lineage>
</organism>
<evidence type="ECO:0000313" key="4">
    <source>
        <dbReference type="Proteomes" id="UP000013827"/>
    </source>
</evidence>
<name>A0A0D3KJN4_EMIH1</name>
<feature type="region of interest" description="Disordered" evidence="1">
    <location>
        <begin position="134"/>
        <end position="178"/>
    </location>
</feature>
<evidence type="ECO:0000313" key="3">
    <source>
        <dbReference type="EnsemblProtists" id="EOD35969"/>
    </source>
</evidence>
<dbReference type="Pfam" id="PF00903">
    <property type="entry name" value="Glyoxalase"/>
    <property type="match status" value="1"/>
</dbReference>
<dbReference type="InterPro" id="IPR029068">
    <property type="entry name" value="Glyas_Bleomycin-R_OHBP_Dase"/>
</dbReference>
<dbReference type="EnsemblProtists" id="EOD35969">
    <property type="protein sequence ID" value="EOD35969"/>
    <property type="gene ID" value="EMIHUDRAFT_227111"/>
</dbReference>
<dbReference type="PANTHER" id="PTHR36503">
    <property type="entry name" value="BLR2520 PROTEIN"/>
    <property type="match status" value="1"/>
</dbReference>
<dbReference type="CDD" id="cd06587">
    <property type="entry name" value="VOC"/>
    <property type="match status" value="1"/>
</dbReference>
<evidence type="ECO:0000259" key="2">
    <source>
        <dbReference type="PROSITE" id="PS51819"/>
    </source>
</evidence>
<accession>A0A0D3KJN4</accession>
<proteinExistence type="predicted"/>
<dbReference type="HOGENOM" id="CLU_1247383_0_0_1"/>
<dbReference type="PaxDb" id="2903-EOD35969"/>
<feature type="domain" description="VOC" evidence="2">
    <location>
        <begin position="9"/>
        <end position="126"/>
    </location>
</feature>
<feature type="compositionally biased region" description="Low complexity" evidence="1">
    <location>
        <begin position="165"/>
        <end position="174"/>
    </location>
</feature>
<dbReference type="PANTHER" id="PTHR36503:SF3">
    <property type="entry name" value="BLR0126 PROTEIN"/>
    <property type="match status" value="1"/>
</dbReference>
<protein>
    <recommendedName>
        <fullName evidence="2">VOC domain-containing protein</fullName>
    </recommendedName>
</protein>